<dbReference type="SUPFAM" id="SSF52743">
    <property type="entry name" value="Subtilisin-like"/>
    <property type="match status" value="1"/>
</dbReference>
<protein>
    <submittedName>
        <fullName evidence="4">Peptidase S8/S53 domain-containing protein</fullName>
    </submittedName>
</protein>
<gene>
    <name evidence="4" type="ORF">BDV28DRAFT_9444</name>
</gene>
<name>A0A5N6Z2S1_9EURO</name>
<accession>A0A5N6Z2S1</accession>
<proteinExistence type="predicted"/>
<dbReference type="GO" id="GO:0006508">
    <property type="term" value="P:proteolysis"/>
    <property type="evidence" value="ECO:0007669"/>
    <property type="project" value="InterPro"/>
</dbReference>
<keyword evidence="5" id="KW-1185">Reference proteome</keyword>
<dbReference type="InterPro" id="IPR036852">
    <property type="entry name" value="Peptidase_S8/S53_dom_sf"/>
</dbReference>
<keyword evidence="2" id="KW-0865">Zymogen</keyword>
<feature type="domain" description="Peptidase S8/S53" evidence="3">
    <location>
        <begin position="7"/>
        <end position="166"/>
    </location>
</feature>
<evidence type="ECO:0000256" key="1">
    <source>
        <dbReference type="ARBA" id="ARBA00022729"/>
    </source>
</evidence>
<dbReference type="EMBL" id="ML739147">
    <property type="protein sequence ID" value="KAE8351964.1"/>
    <property type="molecule type" value="Genomic_DNA"/>
</dbReference>
<evidence type="ECO:0000256" key="2">
    <source>
        <dbReference type="ARBA" id="ARBA00023145"/>
    </source>
</evidence>
<reference evidence="5" key="1">
    <citation type="submission" date="2019-04" db="EMBL/GenBank/DDBJ databases">
        <title>Friends and foes A comparative genomics studyof 23 Aspergillus species from section Flavi.</title>
        <authorList>
            <consortium name="DOE Joint Genome Institute"/>
            <person name="Kjaerbolling I."/>
            <person name="Vesth T."/>
            <person name="Frisvad J.C."/>
            <person name="Nybo J.L."/>
            <person name="Theobald S."/>
            <person name="Kildgaard S."/>
            <person name="Isbrandt T."/>
            <person name="Kuo A."/>
            <person name="Sato A."/>
            <person name="Lyhne E.K."/>
            <person name="Kogle M.E."/>
            <person name="Wiebenga A."/>
            <person name="Kun R.S."/>
            <person name="Lubbers R.J."/>
            <person name="Makela M.R."/>
            <person name="Barry K."/>
            <person name="Chovatia M."/>
            <person name="Clum A."/>
            <person name="Daum C."/>
            <person name="Haridas S."/>
            <person name="He G."/>
            <person name="LaButti K."/>
            <person name="Lipzen A."/>
            <person name="Mondo S."/>
            <person name="Riley R."/>
            <person name="Salamov A."/>
            <person name="Simmons B.A."/>
            <person name="Magnuson J.K."/>
            <person name="Henrissat B."/>
            <person name="Mortensen U.H."/>
            <person name="Larsen T.O."/>
            <person name="Devries R.P."/>
            <person name="Grigoriev I.V."/>
            <person name="Machida M."/>
            <person name="Baker S.E."/>
            <person name="Andersen M.R."/>
        </authorList>
    </citation>
    <scope>NUCLEOTIDE SEQUENCE [LARGE SCALE GENOMIC DNA]</scope>
    <source>
        <strain evidence="5">CBS 553.77</strain>
    </source>
</reference>
<evidence type="ECO:0000259" key="3">
    <source>
        <dbReference type="Pfam" id="PF00082"/>
    </source>
</evidence>
<evidence type="ECO:0000313" key="4">
    <source>
        <dbReference type="EMBL" id="KAE8351964.1"/>
    </source>
</evidence>
<dbReference type="Pfam" id="PF00082">
    <property type="entry name" value="Peptidase_S8"/>
    <property type="match status" value="1"/>
</dbReference>
<dbReference type="OrthoDB" id="5386278at2759"/>
<dbReference type="Gene3D" id="3.40.50.200">
    <property type="entry name" value="Peptidase S8/S53 domain"/>
    <property type="match status" value="1"/>
</dbReference>
<dbReference type="GO" id="GO:0004252">
    <property type="term" value="F:serine-type endopeptidase activity"/>
    <property type="evidence" value="ECO:0007669"/>
    <property type="project" value="InterPro"/>
</dbReference>
<organism evidence="4 5">
    <name type="scientific">Aspergillus coremiiformis</name>
    <dbReference type="NCBI Taxonomy" id="138285"/>
    <lineage>
        <taxon>Eukaryota</taxon>
        <taxon>Fungi</taxon>
        <taxon>Dikarya</taxon>
        <taxon>Ascomycota</taxon>
        <taxon>Pezizomycotina</taxon>
        <taxon>Eurotiomycetes</taxon>
        <taxon>Eurotiomycetidae</taxon>
        <taxon>Eurotiales</taxon>
        <taxon>Aspergillaceae</taxon>
        <taxon>Aspergillus</taxon>
        <taxon>Aspergillus subgen. Circumdati</taxon>
    </lineage>
</organism>
<dbReference type="InterPro" id="IPR000209">
    <property type="entry name" value="Peptidase_S8/S53_dom"/>
</dbReference>
<evidence type="ECO:0000313" key="5">
    <source>
        <dbReference type="Proteomes" id="UP000327118"/>
    </source>
</evidence>
<dbReference type="Proteomes" id="UP000327118">
    <property type="component" value="Unassembled WGS sequence"/>
</dbReference>
<sequence>MAKTIRRLCPNVKLYIARLDQGVSGEPTVESAIKTISWATAIGVDIISMSWAFSKLDYVEARKLTDVIEKAHNEKILTFASVNDQGFNQSGISFPGKIPGVFRIGAARRSGLSDGLSQGFEFLFPGGSSATNAPQNGEDHANASSEMVMGSSFATAVASGLAALILHCVELCDLDEEYGSSLRPYQNMKDIFRVMAANSPQSSYIEAEKWFPASFEYKDWMEAEDQEAFRKRIMAIITPCILNES</sequence>
<dbReference type="AlphaFoldDB" id="A0A5N6Z2S1"/>
<keyword evidence="1" id="KW-0732">Signal</keyword>